<dbReference type="Proteomes" id="UP001595735">
    <property type="component" value="Unassembled WGS sequence"/>
</dbReference>
<accession>A0ABV7XRB7</accession>
<dbReference type="RefSeq" id="WP_290295160.1">
    <property type="nucleotide sequence ID" value="NZ_JAUFQR010000001.1"/>
</dbReference>
<keyword evidence="3" id="KW-1185">Reference proteome</keyword>
<dbReference type="EMBL" id="JBHRYO010000002">
    <property type="protein sequence ID" value="MFC3755104.1"/>
    <property type="molecule type" value="Genomic_DNA"/>
</dbReference>
<reference evidence="3" key="1">
    <citation type="journal article" date="2019" name="Int. J. Syst. Evol. Microbiol.">
        <title>The Global Catalogue of Microorganisms (GCM) 10K type strain sequencing project: providing services to taxonomists for standard genome sequencing and annotation.</title>
        <authorList>
            <consortium name="The Broad Institute Genomics Platform"/>
            <consortium name="The Broad Institute Genome Sequencing Center for Infectious Disease"/>
            <person name="Wu L."/>
            <person name="Ma J."/>
        </authorList>
    </citation>
    <scope>NUCLEOTIDE SEQUENCE [LARGE SCALE GENOMIC DNA]</scope>
    <source>
        <strain evidence="3">CECT 7798</strain>
    </source>
</reference>
<organism evidence="2 3">
    <name type="scientific">Chryseobacterium tructae</name>
    <dbReference type="NCBI Taxonomy" id="1037380"/>
    <lineage>
        <taxon>Bacteria</taxon>
        <taxon>Pseudomonadati</taxon>
        <taxon>Bacteroidota</taxon>
        <taxon>Flavobacteriia</taxon>
        <taxon>Flavobacteriales</taxon>
        <taxon>Weeksellaceae</taxon>
        <taxon>Chryseobacterium group</taxon>
        <taxon>Chryseobacterium</taxon>
    </lineage>
</organism>
<proteinExistence type="predicted"/>
<feature type="chain" id="PRO_5046909862" description="TonB C-terminal domain-containing protein" evidence="1">
    <location>
        <begin position="21"/>
        <end position="249"/>
    </location>
</feature>
<protein>
    <recommendedName>
        <fullName evidence="4">TonB C-terminal domain-containing protein</fullName>
    </recommendedName>
</protein>
<evidence type="ECO:0000313" key="3">
    <source>
        <dbReference type="Proteomes" id="UP001595735"/>
    </source>
</evidence>
<evidence type="ECO:0000313" key="2">
    <source>
        <dbReference type="EMBL" id="MFC3755104.1"/>
    </source>
</evidence>
<comment type="caution">
    <text evidence="2">The sequence shown here is derived from an EMBL/GenBank/DDBJ whole genome shotgun (WGS) entry which is preliminary data.</text>
</comment>
<evidence type="ECO:0000256" key="1">
    <source>
        <dbReference type="SAM" id="SignalP"/>
    </source>
</evidence>
<keyword evidence="1" id="KW-0732">Signal</keyword>
<sequence length="249" mass="28658">MNKKLLTTFLLTFSFLTTWAQKPGMTDYPSGQDAYRGGNVQMFKDIQTFFLKNKLSGCENKKEIYWVTLRIDENAKPVLVRKKNDIESAEKNKCAYGLIVKALGTLKDWQPAKVDDKNITAYIDFPFIPSDFFENYKENYDTRNFISRPSFPPNGMISFRDEVGKNVSAYLNYDLYKVKGIFTVFFTIDTDGSTNVIDVEPKVANSERLIEDIKFGFKKVKQKWIPATRNGVPVKVNNRIGLKFSENLD</sequence>
<evidence type="ECO:0008006" key="4">
    <source>
        <dbReference type="Google" id="ProtNLM"/>
    </source>
</evidence>
<gene>
    <name evidence="2" type="ORF">ACFONJ_03885</name>
</gene>
<feature type="signal peptide" evidence="1">
    <location>
        <begin position="1"/>
        <end position="20"/>
    </location>
</feature>
<name>A0ABV7XRB7_9FLAO</name>